<gene>
    <name evidence="2" type="ORF">EST38_g2622</name>
</gene>
<protein>
    <submittedName>
        <fullName evidence="2">Uncharacterized protein</fullName>
    </submittedName>
</protein>
<feature type="region of interest" description="Disordered" evidence="1">
    <location>
        <begin position="1"/>
        <end position="46"/>
    </location>
</feature>
<name>A0A4Q2DU71_9AGAR</name>
<dbReference type="AlphaFoldDB" id="A0A4Q2DU71"/>
<comment type="caution">
    <text evidence="2">The sequence shown here is derived from an EMBL/GenBank/DDBJ whole genome shotgun (WGS) entry which is preliminary data.</text>
</comment>
<dbReference type="EMBL" id="SDEE01000048">
    <property type="protein sequence ID" value="RXW23231.1"/>
    <property type="molecule type" value="Genomic_DNA"/>
</dbReference>
<proteinExistence type="predicted"/>
<evidence type="ECO:0000313" key="2">
    <source>
        <dbReference type="EMBL" id="RXW23231.1"/>
    </source>
</evidence>
<evidence type="ECO:0000313" key="3">
    <source>
        <dbReference type="Proteomes" id="UP000290288"/>
    </source>
</evidence>
<evidence type="ECO:0000256" key="1">
    <source>
        <dbReference type="SAM" id="MobiDB-lite"/>
    </source>
</evidence>
<keyword evidence="3" id="KW-1185">Reference proteome</keyword>
<reference evidence="2 3" key="1">
    <citation type="submission" date="2019-01" db="EMBL/GenBank/DDBJ databases">
        <title>Draft genome sequence of Psathyrella aberdarensis IHI B618.</title>
        <authorList>
            <person name="Buettner E."/>
            <person name="Kellner H."/>
        </authorList>
    </citation>
    <scope>NUCLEOTIDE SEQUENCE [LARGE SCALE GENOMIC DNA]</scope>
    <source>
        <strain evidence="2 3">IHI B618</strain>
    </source>
</reference>
<feature type="region of interest" description="Disordered" evidence="1">
    <location>
        <begin position="58"/>
        <end position="108"/>
    </location>
</feature>
<accession>A0A4Q2DU71</accession>
<dbReference type="Proteomes" id="UP000290288">
    <property type="component" value="Unassembled WGS sequence"/>
</dbReference>
<organism evidence="2 3">
    <name type="scientific">Candolleomyces aberdarensis</name>
    <dbReference type="NCBI Taxonomy" id="2316362"/>
    <lineage>
        <taxon>Eukaryota</taxon>
        <taxon>Fungi</taxon>
        <taxon>Dikarya</taxon>
        <taxon>Basidiomycota</taxon>
        <taxon>Agaricomycotina</taxon>
        <taxon>Agaricomycetes</taxon>
        <taxon>Agaricomycetidae</taxon>
        <taxon>Agaricales</taxon>
        <taxon>Agaricineae</taxon>
        <taxon>Psathyrellaceae</taxon>
        <taxon>Candolleomyces</taxon>
    </lineage>
</organism>
<sequence>MRVLSVGAKGAYKESGVSERKIPSNQAKPPCPFQPIVDPSASTGAFATPNTAAAPTVPGTLSVPQYQAPHNHANSHKRKAGTLNTNAPITNDAKKMRTTPNGIIRCNR</sequence>